<evidence type="ECO:0000313" key="5">
    <source>
        <dbReference type="Proteomes" id="UP000005240"/>
    </source>
</evidence>
<dbReference type="AlphaFoldDB" id="A0A0C4F8J6"/>
<dbReference type="Proteomes" id="UP000005240">
    <property type="component" value="Unassembled WGS sequence"/>
</dbReference>
<dbReference type="EnsemblFungi" id="PTTG_09493-t43_1">
    <property type="protein sequence ID" value="PTTG_09493-t43_1-p1"/>
    <property type="gene ID" value="PTTG_09493"/>
</dbReference>
<feature type="domain" description="DUF7872" evidence="2">
    <location>
        <begin position="126"/>
        <end position="211"/>
    </location>
</feature>
<keyword evidence="1" id="KW-1133">Transmembrane helix</keyword>
<dbReference type="PANTHER" id="PTHR33339">
    <property type="entry name" value="LYSM DOMAIN-CONTAINING PROTEIN"/>
    <property type="match status" value="1"/>
</dbReference>
<dbReference type="EMBL" id="ADAS02000046">
    <property type="protein sequence ID" value="OAV93834.1"/>
    <property type="molecule type" value="Genomic_DNA"/>
</dbReference>
<dbReference type="VEuPathDB" id="FungiDB:PTTG_09493"/>
<keyword evidence="5" id="KW-1185">Reference proteome</keyword>
<reference evidence="3" key="1">
    <citation type="submission" date="2009-11" db="EMBL/GenBank/DDBJ databases">
        <authorList>
            <consortium name="The Broad Institute Genome Sequencing Platform"/>
            <person name="Ward D."/>
            <person name="Feldgarden M."/>
            <person name="Earl A."/>
            <person name="Young S.K."/>
            <person name="Zeng Q."/>
            <person name="Koehrsen M."/>
            <person name="Alvarado L."/>
            <person name="Berlin A."/>
            <person name="Bochicchio J."/>
            <person name="Borenstein D."/>
            <person name="Chapman S.B."/>
            <person name="Chen Z."/>
            <person name="Engels R."/>
            <person name="Freedman E."/>
            <person name="Gellesch M."/>
            <person name="Goldberg J."/>
            <person name="Griggs A."/>
            <person name="Gujja S."/>
            <person name="Heilman E."/>
            <person name="Heiman D."/>
            <person name="Hepburn T."/>
            <person name="Howarth C."/>
            <person name="Jen D."/>
            <person name="Larson L."/>
            <person name="Lewis B."/>
            <person name="Mehta T."/>
            <person name="Park D."/>
            <person name="Pearson M."/>
            <person name="Roberts A."/>
            <person name="Saif S."/>
            <person name="Shea T."/>
            <person name="Shenoy N."/>
            <person name="Sisk P."/>
            <person name="Stolte C."/>
            <person name="Sykes S."/>
            <person name="Thomson T."/>
            <person name="Walk T."/>
            <person name="White J."/>
            <person name="Yandava C."/>
            <person name="Izard J."/>
            <person name="Baranova O.V."/>
            <person name="Blanton J.M."/>
            <person name="Tanner A.C."/>
            <person name="Dewhirst F.E."/>
            <person name="Haas B."/>
            <person name="Nusbaum C."/>
            <person name="Birren B."/>
        </authorList>
    </citation>
    <scope>NUCLEOTIDE SEQUENCE [LARGE SCALE GENOMIC DNA]</scope>
    <source>
        <strain evidence="3">1-1 BBBD Race 1</strain>
    </source>
</reference>
<name>A0A0C4F8J6_PUCT1</name>
<proteinExistence type="predicted"/>
<organism evidence="3">
    <name type="scientific">Puccinia triticina (isolate 1-1 / race 1 (BBBD))</name>
    <name type="common">Brown leaf rust fungus</name>
    <dbReference type="NCBI Taxonomy" id="630390"/>
    <lineage>
        <taxon>Eukaryota</taxon>
        <taxon>Fungi</taxon>
        <taxon>Dikarya</taxon>
        <taxon>Basidiomycota</taxon>
        <taxon>Pucciniomycotina</taxon>
        <taxon>Pucciniomycetes</taxon>
        <taxon>Pucciniales</taxon>
        <taxon>Pucciniaceae</taxon>
        <taxon>Puccinia</taxon>
    </lineage>
</organism>
<evidence type="ECO:0000256" key="1">
    <source>
        <dbReference type="SAM" id="Phobius"/>
    </source>
</evidence>
<keyword evidence="1" id="KW-0812">Transmembrane</keyword>
<sequence>MVRESAALAFSDFTSNDPVKWMGLTITTGVLAAIVLATAGAMLLFPLGPLTVILEEAVLVEGKAAASGAASAGVAESQVASAGVAESQVASASAPVLAESQVTGSGTAAAGTAASAPALCRRHHKETLSTDKFAAYAKLDNNIGRLQSKLNKVISLNMNSVLTSPISSNLGVYNVVKNATYLMPNPNKSELQQSAKKLAQLTMISELFKSLVSPLNLIVWAIAAC</sequence>
<dbReference type="Pfam" id="PF25278">
    <property type="entry name" value="DUF7872"/>
    <property type="match status" value="1"/>
</dbReference>
<feature type="transmembrane region" description="Helical" evidence="1">
    <location>
        <begin position="21"/>
        <end position="45"/>
    </location>
</feature>
<evidence type="ECO:0000313" key="3">
    <source>
        <dbReference type="EMBL" id="OAV93834.1"/>
    </source>
</evidence>
<protein>
    <recommendedName>
        <fullName evidence="2">DUF7872 domain-containing protein</fullName>
    </recommendedName>
</protein>
<reference evidence="3" key="2">
    <citation type="submission" date="2016-05" db="EMBL/GenBank/DDBJ databases">
        <title>Comparative analysis highlights variable genome content of wheat rusts and divergence of the mating loci.</title>
        <authorList>
            <person name="Cuomo C.A."/>
            <person name="Bakkeren G."/>
            <person name="Szabo L."/>
            <person name="Khalil H."/>
            <person name="Joly D."/>
            <person name="Goldberg J."/>
            <person name="Young S."/>
            <person name="Zeng Q."/>
            <person name="Fellers J."/>
        </authorList>
    </citation>
    <scope>NUCLEOTIDE SEQUENCE [LARGE SCALE GENOMIC DNA]</scope>
    <source>
        <strain evidence="3">1-1 BBBD Race 1</strain>
    </source>
</reference>
<keyword evidence="1" id="KW-0472">Membrane</keyword>
<dbReference type="InterPro" id="IPR057194">
    <property type="entry name" value="DUF7872"/>
</dbReference>
<gene>
    <name evidence="3" type="ORF">PTTG_09493</name>
</gene>
<dbReference type="PANTHER" id="PTHR33339:SF1">
    <property type="entry name" value="LYSM DOMAIN-CONTAINING PROTEIN"/>
    <property type="match status" value="1"/>
</dbReference>
<accession>A0A0C4F8J6</accession>
<reference evidence="4" key="4">
    <citation type="submission" date="2025-05" db="UniProtKB">
        <authorList>
            <consortium name="EnsemblFungi"/>
        </authorList>
    </citation>
    <scope>IDENTIFICATION</scope>
    <source>
        <strain evidence="4">isolate 1-1 / race 1 (BBBD)</strain>
    </source>
</reference>
<evidence type="ECO:0000259" key="2">
    <source>
        <dbReference type="Pfam" id="PF25278"/>
    </source>
</evidence>
<evidence type="ECO:0000313" key="4">
    <source>
        <dbReference type="EnsemblFungi" id="PTTG_09493-t43_1-p1"/>
    </source>
</evidence>
<reference evidence="4 5" key="3">
    <citation type="journal article" date="2017" name="G3 (Bethesda)">
        <title>Comparative analysis highlights variable genome content of wheat rusts and divergence of the mating loci.</title>
        <authorList>
            <person name="Cuomo C.A."/>
            <person name="Bakkeren G."/>
            <person name="Khalil H.B."/>
            <person name="Panwar V."/>
            <person name="Joly D."/>
            <person name="Linning R."/>
            <person name="Sakthikumar S."/>
            <person name="Song X."/>
            <person name="Adiconis X."/>
            <person name="Fan L."/>
            <person name="Goldberg J.M."/>
            <person name="Levin J.Z."/>
            <person name="Young S."/>
            <person name="Zeng Q."/>
            <person name="Anikster Y."/>
            <person name="Bruce M."/>
            <person name="Wang M."/>
            <person name="Yin C."/>
            <person name="McCallum B."/>
            <person name="Szabo L.J."/>
            <person name="Hulbert S."/>
            <person name="Chen X."/>
            <person name="Fellers J.P."/>
        </authorList>
    </citation>
    <scope>NUCLEOTIDE SEQUENCE</scope>
    <source>
        <strain evidence="5">Isolate 1-1 / race 1 (BBBD)</strain>
        <strain evidence="4">isolate 1-1 / race 1 (BBBD)</strain>
    </source>
</reference>